<dbReference type="EMBL" id="PVYX01000002">
    <property type="protein sequence ID" value="PRX54904.1"/>
    <property type="molecule type" value="Genomic_DNA"/>
</dbReference>
<dbReference type="Proteomes" id="UP000237640">
    <property type="component" value="Unassembled WGS sequence"/>
</dbReference>
<comment type="caution">
    <text evidence="2">The sequence shown here is derived from an EMBL/GenBank/DDBJ whole genome shotgun (WGS) entry which is preliminary data.</text>
</comment>
<organism evidence="2 3">
    <name type="scientific">Flagellimonas meridianipacifica</name>
    <dbReference type="NCBI Taxonomy" id="1080225"/>
    <lineage>
        <taxon>Bacteria</taxon>
        <taxon>Pseudomonadati</taxon>
        <taxon>Bacteroidota</taxon>
        <taxon>Flavobacteriia</taxon>
        <taxon>Flavobacteriales</taxon>
        <taxon>Flavobacteriaceae</taxon>
        <taxon>Flagellimonas</taxon>
    </lineage>
</organism>
<feature type="signal peptide" evidence="1">
    <location>
        <begin position="1"/>
        <end position="21"/>
    </location>
</feature>
<sequence length="440" mass="48034">MKITGISLGTVLALFSVWHLAQGQSIAPSQNVSPNFKGRLLAISDADMIAGAYANGELNKVNGIEDELLLVDGSGDSSNPMEPLHVSNSVISWPAILEWNPTNQLAYVAETRSVHKGDAQKMGNVFTDFPVGKKITVVDYTNAATPKIVQEKEVGENIQGVSINASGTLLVSGSTTIGKELVVMGLKEGLIESVQYFTHEDISTKDTGNGGIRTIEFHPTKNIIAANLNNTHLIFFKITDNNGTISLSQLGKTMEVAKRWSVGNWHPSGKYFILSDLRWGDGLGQITHGKGKLVSIGFDEGGNHTIIDKEKVGLSPEGFDISPDGNYAVTANMRRTWAPKKGFWFVPARKESSLSLVKINPDTGELTKVGKDYGFEGALPEDAVFDLENNTIAVAVYHDRNEEFPTEGWIDFWEVKDDELIKTEKQLKVARGVHNLLLIK</sequence>
<reference evidence="2 3" key="1">
    <citation type="submission" date="2018-03" db="EMBL/GenBank/DDBJ databases">
        <title>Genomic Encyclopedia of Archaeal and Bacterial Type Strains, Phase II (KMG-II): from individual species to whole genera.</title>
        <authorList>
            <person name="Goeker M."/>
        </authorList>
    </citation>
    <scope>NUCLEOTIDE SEQUENCE [LARGE SCALE GENOMIC DNA]</scope>
    <source>
        <strain evidence="2 3">DSM 25027</strain>
    </source>
</reference>
<dbReference type="InterPro" id="IPR015943">
    <property type="entry name" value="WD40/YVTN_repeat-like_dom_sf"/>
</dbReference>
<evidence type="ECO:0008006" key="4">
    <source>
        <dbReference type="Google" id="ProtNLM"/>
    </source>
</evidence>
<keyword evidence="1" id="KW-0732">Signal</keyword>
<name>A0A2T0MBM4_9FLAO</name>
<gene>
    <name evidence="2" type="ORF">CLV81_3309</name>
</gene>
<evidence type="ECO:0000313" key="3">
    <source>
        <dbReference type="Proteomes" id="UP000237640"/>
    </source>
</evidence>
<dbReference type="SUPFAM" id="SSF51004">
    <property type="entry name" value="C-terminal (heme d1) domain of cytochrome cd1-nitrite reductase"/>
    <property type="match status" value="1"/>
</dbReference>
<accession>A0A2T0MBM4</accession>
<evidence type="ECO:0000313" key="2">
    <source>
        <dbReference type="EMBL" id="PRX54904.1"/>
    </source>
</evidence>
<evidence type="ECO:0000256" key="1">
    <source>
        <dbReference type="SAM" id="SignalP"/>
    </source>
</evidence>
<dbReference type="InterPro" id="IPR011048">
    <property type="entry name" value="Haem_d1_sf"/>
</dbReference>
<feature type="chain" id="PRO_5015480996" description="Lactonase family protein with 7-bladed beta-propeller" evidence="1">
    <location>
        <begin position="22"/>
        <end position="440"/>
    </location>
</feature>
<dbReference type="Gene3D" id="2.130.10.10">
    <property type="entry name" value="YVTN repeat-like/Quinoprotein amine dehydrogenase"/>
    <property type="match status" value="1"/>
</dbReference>
<proteinExistence type="predicted"/>
<protein>
    <recommendedName>
        <fullName evidence="4">Lactonase family protein with 7-bladed beta-propeller</fullName>
    </recommendedName>
</protein>
<dbReference type="AlphaFoldDB" id="A0A2T0MBM4"/>
<keyword evidence="3" id="KW-1185">Reference proteome</keyword>